<name>A0ABR5A575_9BACL</name>
<evidence type="ECO:0000313" key="2">
    <source>
        <dbReference type="Proteomes" id="UP000054526"/>
    </source>
</evidence>
<gene>
    <name evidence="1" type="ORF">SD71_09700</name>
</gene>
<dbReference type="RefSeq" id="WP_041062180.1">
    <property type="nucleotide sequence ID" value="NZ_JXAL01000014.1"/>
</dbReference>
<keyword evidence="2" id="KW-1185">Reference proteome</keyword>
<protein>
    <recommendedName>
        <fullName evidence="3">DUF4020 domain-containing protein</fullName>
    </recommendedName>
</protein>
<sequence length="274" mass="31794">MGRIILANRVHVFLSVDEEWSIRKLVPLFDPSNNQDLAIKAWNAYAYGGKWNERILGSLFSKLIMILPFTKNMNKDTEHSIYQLSASILFYSTEFREQLLGHFFTNGDSHQFTSLTNVISPVLEQLEESASGKAWKDWLHKYVKHRLDNIPIESSDAELAAIVTWLPALEPVIEEFVNLLITGRAVKLDNSHVIYTIGKKDLGKKYPMALLLYFEYLLKENGVEFYTDEIFEVMMQILESLQSKHELFPKVCEYLLRSNGARTMDLLEQYTRKF</sequence>
<organism evidence="1 2">
    <name type="scientific">Cohnella kolymensis</name>
    <dbReference type="NCBI Taxonomy" id="1590652"/>
    <lineage>
        <taxon>Bacteria</taxon>
        <taxon>Bacillati</taxon>
        <taxon>Bacillota</taxon>
        <taxon>Bacilli</taxon>
        <taxon>Bacillales</taxon>
        <taxon>Paenibacillaceae</taxon>
        <taxon>Cohnella</taxon>
    </lineage>
</organism>
<reference evidence="1 2" key="1">
    <citation type="submission" date="2014-12" db="EMBL/GenBank/DDBJ databases">
        <title>Draft genome sequence of Cohnella kolymensis strain B-2846.</title>
        <authorList>
            <person name="Karlyshev A.V."/>
            <person name="Kudryashova E.B."/>
        </authorList>
    </citation>
    <scope>NUCLEOTIDE SEQUENCE [LARGE SCALE GENOMIC DNA]</scope>
    <source>
        <strain evidence="1 2">VKM B-2846</strain>
    </source>
</reference>
<proteinExistence type="predicted"/>
<evidence type="ECO:0000313" key="1">
    <source>
        <dbReference type="EMBL" id="KIL36211.1"/>
    </source>
</evidence>
<comment type="caution">
    <text evidence="1">The sequence shown here is derived from an EMBL/GenBank/DDBJ whole genome shotgun (WGS) entry which is preliminary data.</text>
</comment>
<evidence type="ECO:0008006" key="3">
    <source>
        <dbReference type="Google" id="ProtNLM"/>
    </source>
</evidence>
<dbReference type="Proteomes" id="UP000054526">
    <property type="component" value="Unassembled WGS sequence"/>
</dbReference>
<accession>A0ABR5A575</accession>
<dbReference type="EMBL" id="JXAL01000014">
    <property type="protein sequence ID" value="KIL36211.1"/>
    <property type="molecule type" value="Genomic_DNA"/>
</dbReference>